<dbReference type="PROSITE" id="PS50878">
    <property type="entry name" value="RT_POL"/>
    <property type="match status" value="1"/>
</dbReference>
<dbReference type="Pfam" id="PF00078">
    <property type="entry name" value="RVT_1"/>
    <property type="match status" value="1"/>
</dbReference>
<evidence type="ECO:0000313" key="3">
    <source>
        <dbReference type="Proteomes" id="UP000011116"/>
    </source>
</evidence>
<dbReference type="Gramene" id="HORVU.MOREX.r3.2HG0126030.1">
    <property type="protein sequence ID" value="HORVU.MOREX.r3.2HG0126030.1.CDS1"/>
    <property type="gene ID" value="HORVU.MOREX.r3.2HG0126030"/>
</dbReference>
<dbReference type="AlphaFoldDB" id="A0A8I6XE37"/>
<proteinExistence type="predicted"/>
<dbReference type="InterPro" id="IPR052343">
    <property type="entry name" value="Retrotransposon-Effector_Assoc"/>
</dbReference>
<keyword evidence="3" id="KW-1185">Reference proteome</keyword>
<protein>
    <recommendedName>
        <fullName evidence="1">Reverse transcriptase domain-containing protein</fullName>
    </recommendedName>
</protein>
<dbReference type="SUPFAM" id="SSF56672">
    <property type="entry name" value="DNA/RNA polymerases"/>
    <property type="match status" value="1"/>
</dbReference>
<name>A0A8I6XE37_HORVV</name>
<dbReference type="PANTHER" id="PTHR46890:SF48">
    <property type="entry name" value="RNA-DIRECTED DNA POLYMERASE"/>
    <property type="match status" value="1"/>
</dbReference>
<organism evidence="2 3">
    <name type="scientific">Hordeum vulgare subsp. vulgare</name>
    <name type="common">Domesticated barley</name>
    <dbReference type="NCBI Taxonomy" id="112509"/>
    <lineage>
        <taxon>Eukaryota</taxon>
        <taxon>Viridiplantae</taxon>
        <taxon>Streptophyta</taxon>
        <taxon>Embryophyta</taxon>
        <taxon>Tracheophyta</taxon>
        <taxon>Spermatophyta</taxon>
        <taxon>Magnoliopsida</taxon>
        <taxon>Liliopsida</taxon>
        <taxon>Poales</taxon>
        <taxon>Poaceae</taxon>
        <taxon>BOP clade</taxon>
        <taxon>Pooideae</taxon>
        <taxon>Triticodae</taxon>
        <taxon>Triticeae</taxon>
        <taxon>Hordeinae</taxon>
        <taxon>Hordeum</taxon>
    </lineage>
</organism>
<dbReference type="EnsemblPlants" id="HORVU.MOREX.r3.2HG0126030.1">
    <property type="protein sequence ID" value="HORVU.MOREX.r3.2HG0126030.1.CDS1"/>
    <property type="gene ID" value="HORVU.MOREX.r3.2HG0126030"/>
</dbReference>
<accession>A0A8I6XE37</accession>
<reference evidence="3" key="1">
    <citation type="journal article" date="2012" name="Nature">
        <title>A physical, genetic and functional sequence assembly of the barley genome.</title>
        <authorList>
            <consortium name="The International Barley Genome Sequencing Consortium"/>
            <person name="Mayer K.F."/>
            <person name="Waugh R."/>
            <person name="Brown J.W."/>
            <person name="Schulman A."/>
            <person name="Langridge P."/>
            <person name="Platzer M."/>
            <person name="Fincher G.B."/>
            <person name="Muehlbauer G.J."/>
            <person name="Sato K."/>
            <person name="Close T.J."/>
            <person name="Wise R.P."/>
            <person name="Stein N."/>
        </authorList>
    </citation>
    <scope>NUCLEOTIDE SEQUENCE [LARGE SCALE GENOMIC DNA]</scope>
    <source>
        <strain evidence="3">cv. Morex</strain>
    </source>
</reference>
<dbReference type="CDD" id="cd01650">
    <property type="entry name" value="RT_nLTR_like"/>
    <property type="match status" value="1"/>
</dbReference>
<reference evidence="2" key="3">
    <citation type="submission" date="2022-01" db="UniProtKB">
        <authorList>
            <consortium name="EnsemblPlants"/>
        </authorList>
    </citation>
    <scope>IDENTIFICATION</scope>
    <source>
        <strain evidence="2">subsp. vulgare</strain>
    </source>
</reference>
<dbReference type="InterPro" id="IPR000477">
    <property type="entry name" value="RT_dom"/>
</dbReference>
<dbReference type="SMR" id="A0A8I6XE37"/>
<reference evidence="2" key="2">
    <citation type="submission" date="2020-10" db="EMBL/GenBank/DDBJ databases">
        <authorList>
            <person name="Scholz U."/>
            <person name="Mascher M."/>
            <person name="Fiebig A."/>
        </authorList>
    </citation>
    <scope>NUCLEOTIDE SEQUENCE [LARGE SCALE GENOMIC DNA]</scope>
    <source>
        <strain evidence="2">cv. Morex</strain>
    </source>
</reference>
<evidence type="ECO:0000313" key="2">
    <source>
        <dbReference type="EnsemblPlants" id="HORVU.MOREX.r3.2HG0126030.1.CDS1"/>
    </source>
</evidence>
<sequence length="274" mass="30735">MNNALLADYTREEVKAALDHIGDLKAPGPDGMLAIVFKRHWHFMGGEIVEEVLKVLHGGDFPEGSNNTIVVLIPEVKNPKRIKDLRPISLCNVLYKLVSKVIANRLKIILPEVISENRSAFVPGRLITDNVLIAYEVSHYLMNKRNGRNGVAAVKADMSKAYDRVEWTFLEAMLGKLGFSRRWIALVMKCVTTVRYQIKINGTLTHQFRPSRGLRQGDPISPYLFVICAEGLSALLRHTEEEGTLHGVKICPRAPCVSHLLFADDSMLLIRAQQ</sequence>
<dbReference type="InterPro" id="IPR043502">
    <property type="entry name" value="DNA/RNA_pol_sf"/>
</dbReference>
<dbReference type="Proteomes" id="UP000011116">
    <property type="component" value="Chromosome 2H"/>
</dbReference>
<dbReference type="PANTHER" id="PTHR46890">
    <property type="entry name" value="NON-LTR RETROLELEMENT REVERSE TRANSCRIPTASE-LIKE PROTEIN-RELATED"/>
    <property type="match status" value="1"/>
</dbReference>
<evidence type="ECO:0000259" key="1">
    <source>
        <dbReference type="PROSITE" id="PS50878"/>
    </source>
</evidence>
<feature type="domain" description="Reverse transcriptase" evidence="1">
    <location>
        <begin position="54"/>
        <end position="274"/>
    </location>
</feature>